<dbReference type="Pfam" id="PF07045">
    <property type="entry name" value="DUF1330"/>
    <property type="match status" value="1"/>
</dbReference>
<evidence type="ECO:0000313" key="3">
    <source>
        <dbReference type="Proteomes" id="UP001597353"/>
    </source>
</evidence>
<dbReference type="EMBL" id="JBHUGH010000002">
    <property type="protein sequence ID" value="MFD1911105.1"/>
    <property type="molecule type" value="Genomic_DNA"/>
</dbReference>
<feature type="domain" description="DUF1330" evidence="1">
    <location>
        <begin position="35"/>
        <end position="108"/>
    </location>
</feature>
<sequence length="121" mass="13293">MLTLIDDEFTRFMAEDDGLPIVMLNLLRFRPDGGRERYAAYLEVAGPLVARYGAEIVYVGDGLPALSAESGQAWDAVALVRYPSRRAFADMVADNDYREQAGPLREASLAEAVLQPTRAQG</sequence>
<dbReference type="Gene3D" id="3.30.70.100">
    <property type="match status" value="1"/>
</dbReference>
<reference evidence="3" key="1">
    <citation type="journal article" date="2019" name="Int. J. Syst. Evol. Microbiol.">
        <title>The Global Catalogue of Microorganisms (GCM) 10K type strain sequencing project: providing services to taxonomists for standard genome sequencing and annotation.</title>
        <authorList>
            <consortium name="The Broad Institute Genomics Platform"/>
            <consortium name="The Broad Institute Genome Sequencing Center for Infectious Disease"/>
            <person name="Wu L."/>
            <person name="Ma J."/>
        </authorList>
    </citation>
    <scope>NUCLEOTIDE SEQUENCE [LARGE SCALE GENOMIC DNA]</scope>
    <source>
        <strain evidence="3">CGMCC 4.7242</strain>
    </source>
</reference>
<dbReference type="Proteomes" id="UP001597353">
    <property type="component" value="Unassembled WGS sequence"/>
</dbReference>
<accession>A0ABW4S0V8</accession>
<dbReference type="PANTHER" id="PTHR40257">
    <property type="match status" value="1"/>
</dbReference>
<evidence type="ECO:0000313" key="2">
    <source>
        <dbReference type="EMBL" id="MFD1911105.1"/>
    </source>
</evidence>
<name>A0ABW4S0V8_9RHOB</name>
<dbReference type="InterPro" id="IPR011008">
    <property type="entry name" value="Dimeric_a/b-barrel"/>
</dbReference>
<keyword evidence="3" id="KW-1185">Reference proteome</keyword>
<proteinExistence type="predicted"/>
<protein>
    <submittedName>
        <fullName evidence="2">DUF1330 domain-containing protein</fullName>
    </submittedName>
</protein>
<dbReference type="InterPro" id="IPR010753">
    <property type="entry name" value="DUF1330"/>
</dbReference>
<organism evidence="2 3">
    <name type="scientific">Halodurantibacterium flavum</name>
    <dbReference type="NCBI Taxonomy" id="1382802"/>
    <lineage>
        <taxon>Bacteria</taxon>
        <taxon>Pseudomonadati</taxon>
        <taxon>Pseudomonadota</taxon>
        <taxon>Alphaproteobacteria</taxon>
        <taxon>Rhodobacterales</taxon>
        <taxon>Paracoccaceae</taxon>
        <taxon>Halodurantibacterium</taxon>
    </lineage>
</organism>
<comment type="caution">
    <text evidence="2">The sequence shown here is derived from an EMBL/GenBank/DDBJ whole genome shotgun (WGS) entry which is preliminary data.</text>
</comment>
<evidence type="ECO:0000259" key="1">
    <source>
        <dbReference type="Pfam" id="PF07045"/>
    </source>
</evidence>
<dbReference type="PANTHER" id="PTHR40257:SF1">
    <property type="entry name" value="DUF1330 DOMAIN-CONTAINING PROTEIN"/>
    <property type="match status" value="1"/>
</dbReference>
<dbReference type="RefSeq" id="WP_390259234.1">
    <property type="nucleotide sequence ID" value="NZ_JBHUGH010000002.1"/>
</dbReference>
<dbReference type="SUPFAM" id="SSF54909">
    <property type="entry name" value="Dimeric alpha+beta barrel"/>
    <property type="match status" value="1"/>
</dbReference>
<gene>
    <name evidence="2" type="ORF">ACFSGJ_02625</name>
</gene>